<dbReference type="Proteomes" id="UP001321479">
    <property type="component" value="Segment"/>
</dbReference>
<evidence type="ECO:0000313" key="1">
    <source>
        <dbReference type="EMBL" id="BCS83762.1"/>
    </source>
</evidence>
<dbReference type="RefSeq" id="YP_010841101.1">
    <property type="nucleotide sequence ID" value="NC_079139.1"/>
</dbReference>
<evidence type="ECO:0000313" key="2">
    <source>
        <dbReference type="Proteomes" id="UP001321479"/>
    </source>
</evidence>
<organism evidence="1 2">
    <name type="scientific">Cotonvirus japonicus</name>
    <dbReference type="NCBI Taxonomy" id="2811091"/>
    <lineage>
        <taxon>Viruses</taxon>
        <taxon>Varidnaviria</taxon>
        <taxon>Bamfordvirae</taxon>
        <taxon>Nucleocytoviricota</taxon>
        <taxon>Megaviricetes</taxon>
        <taxon>Imitervirales</taxon>
        <taxon>Mimiviridae</taxon>
        <taxon>Megamimivirinae</taxon>
        <taxon>Cotonvirus</taxon>
        <taxon>Cotonvirus japonicum</taxon>
    </lineage>
</organism>
<dbReference type="GeneID" id="80557698"/>
<dbReference type="EMBL" id="AP024483">
    <property type="protein sequence ID" value="BCS82493.1"/>
    <property type="molecule type" value="Genomic_DNA"/>
</dbReference>
<accession>A0ABM7NUA8</accession>
<keyword evidence="2" id="KW-1185">Reference proteome</keyword>
<dbReference type="EMBL" id="AP024483">
    <property type="protein sequence ID" value="BCS83762.1"/>
    <property type="molecule type" value="Genomic_DNA"/>
</dbReference>
<name>A0ABM7NUA8_9VIRU</name>
<proteinExistence type="predicted"/>
<sequence length="222" mass="26059">MYQQKYLKYKKKYIKLKSKFNQMNNCVHNYYFVHGTFRFQNLIDILKSGKIYSGKYLQPEQRGLCGMDPGDKGCENIYANIYFEDIDNIESTRSFTLLLHPKIIYEKGFIFSKGWTSRKDIVVSASDTPIEINRKLNEIRDFLKNPSELSEFIQKSSGTYHHEVQFDSPIELDKNNLIGIICENCNNDELKLIKEIIKDKSYDKIKIMTKTSPLPKLEKIIN</sequence>
<dbReference type="InterPro" id="IPR043886">
    <property type="entry name" value="DUF5846"/>
</dbReference>
<protein>
    <recommendedName>
        <fullName evidence="3">Gamma-glutamylcyclotransferase AIG2-like domain-containing protein</fullName>
    </recommendedName>
</protein>
<evidence type="ECO:0008006" key="3">
    <source>
        <dbReference type="Google" id="ProtNLM"/>
    </source>
</evidence>
<dbReference type="Pfam" id="PF19164">
    <property type="entry name" value="DUF5846"/>
    <property type="match status" value="1"/>
</dbReference>
<dbReference type="GeneID" id="80558967"/>
<dbReference type="RefSeq" id="YP_010842370.1">
    <property type="nucleotide sequence ID" value="NC_079139.1"/>
</dbReference>
<reference evidence="1 2" key="1">
    <citation type="submission" date="2021-02" db="EMBL/GenBank/DDBJ databases">
        <title>Cotonvirus japonicus, which uses Golgi apparatus of host cells for its virion factory, phylogenetically links tailed tupanvirus and icosahedral mimivirus.</title>
        <authorList>
            <person name="Takahashi H."/>
            <person name="Fukaya S."/>
            <person name="Song C."/>
            <person name="Murata K."/>
            <person name="Takemura M."/>
        </authorList>
    </citation>
    <scope>NUCLEOTIDE SEQUENCE [LARGE SCALE GENOMIC DNA]</scope>
</reference>